<reference evidence="2" key="1">
    <citation type="submission" date="2016-06" db="EMBL/GenBank/DDBJ databases">
        <title>Parallel loss of symbiosis genes in relatives of nitrogen-fixing non-legume Parasponia.</title>
        <authorList>
            <person name="Van Velzen R."/>
            <person name="Holmer R."/>
            <person name="Bu F."/>
            <person name="Rutten L."/>
            <person name="Van Zeijl A."/>
            <person name="Liu W."/>
            <person name="Santuari L."/>
            <person name="Cao Q."/>
            <person name="Sharma T."/>
            <person name="Shen D."/>
            <person name="Roswanjaya Y."/>
            <person name="Wardhani T."/>
            <person name="Kalhor M.S."/>
            <person name="Jansen J."/>
            <person name="Van den Hoogen J."/>
            <person name="Gungor B."/>
            <person name="Hartog M."/>
            <person name="Hontelez J."/>
            <person name="Verver J."/>
            <person name="Yang W.-C."/>
            <person name="Schijlen E."/>
            <person name="Repin R."/>
            <person name="Schilthuizen M."/>
            <person name="Schranz E."/>
            <person name="Heidstra R."/>
            <person name="Miyata K."/>
            <person name="Fedorova E."/>
            <person name="Kohlen W."/>
            <person name="Bisseling T."/>
            <person name="Smit S."/>
            <person name="Geurts R."/>
        </authorList>
    </citation>
    <scope>NUCLEOTIDE SEQUENCE [LARGE SCALE GENOMIC DNA]</scope>
    <source>
        <strain evidence="2">cv. WU1-14</strain>
    </source>
</reference>
<proteinExistence type="predicted"/>
<organism evidence="1 2">
    <name type="scientific">Parasponia andersonii</name>
    <name type="common">Sponia andersonii</name>
    <dbReference type="NCBI Taxonomy" id="3476"/>
    <lineage>
        <taxon>Eukaryota</taxon>
        <taxon>Viridiplantae</taxon>
        <taxon>Streptophyta</taxon>
        <taxon>Embryophyta</taxon>
        <taxon>Tracheophyta</taxon>
        <taxon>Spermatophyta</taxon>
        <taxon>Magnoliopsida</taxon>
        <taxon>eudicotyledons</taxon>
        <taxon>Gunneridae</taxon>
        <taxon>Pentapetalae</taxon>
        <taxon>rosids</taxon>
        <taxon>fabids</taxon>
        <taxon>Rosales</taxon>
        <taxon>Cannabaceae</taxon>
        <taxon>Parasponia</taxon>
    </lineage>
</organism>
<dbReference type="AlphaFoldDB" id="A0A2P5CCF6"/>
<comment type="caution">
    <text evidence="1">The sequence shown here is derived from an EMBL/GenBank/DDBJ whole genome shotgun (WGS) entry which is preliminary data.</text>
</comment>
<name>A0A2P5CCF6_PARAD</name>
<evidence type="ECO:0000313" key="2">
    <source>
        <dbReference type="Proteomes" id="UP000237105"/>
    </source>
</evidence>
<dbReference type="Proteomes" id="UP000237105">
    <property type="component" value="Unassembled WGS sequence"/>
</dbReference>
<dbReference type="OrthoDB" id="10518778at2759"/>
<sequence length="95" mass="10414">MTKLVFQSSKSSPHLSNFAFCFSIQNPIPISLTHNCNGARHRVRLSLTLTAPAPANNSTSCPMDLNFLTRSNRLELDSLPEFQTSFSISGDGEAQ</sequence>
<evidence type="ECO:0000313" key="1">
    <source>
        <dbReference type="EMBL" id="PON58685.1"/>
    </source>
</evidence>
<protein>
    <submittedName>
        <fullName evidence="1">Uncharacterized protein</fullName>
    </submittedName>
</protein>
<keyword evidence="2" id="KW-1185">Reference proteome</keyword>
<gene>
    <name evidence="1" type="ORF">PanWU01x14_164210</name>
</gene>
<dbReference type="EMBL" id="JXTB01000146">
    <property type="protein sequence ID" value="PON58685.1"/>
    <property type="molecule type" value="Genomic_DNA"/>
</dbReference>
<accession>A0A2P5CCF6</accession>